<keyword evidence="1" id="KW-0472">Membrane</keyword>
<dbReference type="Proteomes" id="UP000501648">
    <property type="component" value="Chromosome"/>
</dbReference>
<reference evidence="2 3" key="1">
    <citation type="journal article" date="2012" name="J. Bacteriol.">
        <title>Genome sequence of the pathogenic Herbaspirillum seropedicae strain Os34, isolated from rice roots.</title>
        <authorList>
            <person name="Ye W."/>
            <person name="Ye S."/>
            <person name="Liu J."/>
            <person name="Chang S."/>
            <person name="Chen M."/>
            <person name="Zhu B."/>
            <person name="Guo L."/>
            <person name="An Q."/>
        </authorList>
    </citation>
    <scope>NUCLEOTIDE SEQUENCE [LARGE SCALE GENOMIC DNA]</scope>
    <source>
        <strain evidence="2 3">Os34</strain>
    </source>
</reference>
<accession>A0A6M3ZVC1</accession>
<dbReference type="AlphaFoldDB" id="A0A6M3ZVC1"/>
<proteinExistence type="predicted"/>
<gene>
    <name evidence="2" type="ORF">C798_19325</name>
</gene>
<evidence type="ECO:0000256" key="1">
    <source>
        <dbReference type="SAM" id="Phobius"/>
    </source>
</evidence>
<organism evidence="2 3">
    <name type="scientific">Herbaspirillum rubrisubalbicans Os34</name>
    <dbReference type="NCBI Taxonomy" id="1235827"/>
    <lineage>
        <taxon>Bacteria</taxon>
        <taxon>Pseudomonadati</taxon>
        <taxon>Pseudomonadota</taxon>
        <taxon>Betaproteobacteria</taxon>
        <taxon>Burkholderiales</taxon>
        <taxon>Oxalobacteraceae</taxon>
        <taxon>Herbaspirillum</taxon>
    </lineage>
</organism>
<evidence type="ECO:0000313" key="3">
    <source>
        <dbReference type="Proteomes" id="UP000501648"/>
    </source>
</evidence>
<keyword evidence="1" id="KW-1133">Transmembrane helix</keyword>
<dbReference type="EMBL" id="CP008956">
    <property type="protein sequence ID" value="QJQ02311.1"/>
    <property type="molecule type" value="Genomic_DNA"/>
</dbReference>
<evidence type="ECO:0000313" key="2">
    <source>
        <dbReference type="EMBL" id="QJQ02311.1"/>
    </source>
</evidence>
<sequence>MNPPTPRLRFLLFLYGSPNLLGCVFALPIPLLYLVGYFGADALVLTPFAYLIGWLLSIDDKKTGNKILKEAQEHPLSQTIDKLLEQSGSRLPTEVVEKLQAMDRIVDDLALRAQSGSISMEHSIELINTVTRNLPQTLGNYLKLPPLFAEIHRMEDGKTCKQLLMEQLDLLTAELEQLSASINAGDAQSLIANGKFLREKLKPISFV</sequence>
<dbReference type="RefSeq" id="WP_017453940.1">
    <property type="nucleotide sequence ID" value="NZ_CP008956.1"/>
</dbReference>
<protein>
    <submittedName>
        <fullName evidence="2">Uncharacterized protein</fullName>
    </submittedName>
</protein>
<feature type="transmembrane region" description="Helical" evidence="1">
    <location>
        <begin position="37"/>
        <end position="56"/>
    </location>
</feature>
<name>A0A6M3ZVC1_9BURK</name>
<keyword evidence="1" id="KW-0812">Transmembrane</keyword>
<feature type="transmembrane region" description="Helical" evidence="1">
    <location>
        <begin position="12"/>
        <end position="31"/>
    </location>
</feature>